<dbReference type="EMBL" id="KZ293417">
    <property type="protein sequence ID" value="PBK76111.1"/>
    <property type="molecule type" value="Genomic_DNA"/>
</dbReference>
<keyword evidence="1" id="KW-0472">Membrane</keyword>
<keyword evidence="3" id="KW-1185">Reference proteome</keyword>
<dbReference type="STRING" id="1076256.A0A2H3BZ26"/>
<dbReference type="CDD" id="cd11296">
    <property type="entry name" value="O-FucT_like"/>
    <property type="match status" value="1"/>
</dbReference>
<organism evidence="2 3">
    <name type="scientific">Armillaria solidipes</name>
    <dbReference type="NCBI Taxonomy" id="1076256"/>
    <lineage>
        <taxon>Eukaryota</taxon>
        <taxon>Fungi</taxon>
        <taxon>Dikarya</taxon>
        <taxon>Basidiomycota</taxon>
        <taxon>Agaricomycotina</taxon>
        <taxon>Agaricomycetes</taxon>
        <taxon>Agaricomycetidae</taxon>
        <taxon>Agaricales</taxon>
        <taxon>Marasmiineae</taxon>
        <taxon>Physalacriaceae</taxon>
        <taxon>Armillaria</taxon>
    </lineage>
</organism>
<sequence length="488" mass="55345">MVRMPSPTCSLTFIIPISLAFSMDSASLQAHSRTDSSTPLWRKHKDRGSFSIKAAICVSLVALISLVGFWLWTSSEPSPLFEFTKNVEVDPFNPLNSLVGAPTEHFGDNLLTDIKYITSWISAGWTNDVMTYINLIYLGLITDRVPILPMFTPSHIGPAAPPIAFGDVFDVPRLRQALDRPILEWRDVKDPNSAELDGLGCWNVWEATSQNHAQGPRGSTVLDHLKLDISYTKLPDWVKLIQNYEHDSHATFWTLARFAFPETRNANLVTPLPSPILNVSLPPDEQLLCYDYLYYVCAQQPFEYDHDYSPAWRFVAQHMHWVPSLEALAKTYINRALGLEDDAPTPAYIGIHARHADFKNYCWGAMQEECFPSVTVIARRVQEVKDELLQTKGIDVKHVIMTSDERNASWWEEIAQQGWYVPDHSKTKEIYGDWYPLLIDAVIQSGGVGFVGTDRSTMSILARRRVESWQNGVTRTLLWGSPHADDHR</sequence>
<reference evidence="3" key="1">
    <citation type="journal article" date="2017" name="Nat. Ecol. Evol.">
        <title>Genome expansion and lineage-specific genetic innovations in the forest pathogenic fungi Armillaria.</title>
        <authorList>
            <person name="Sipos G."/>
            <person name="Prasanna A.N."/>
            <person name="Walter M.C."/>
            <person name="O'Connor E."/>
            <person name="Balint B."/>
            <person name="Krizsan K."/>
            <person name="Kiss B."/>
            <person name="Hess J."/>
            <person name="Varga T."/>
            <person name="Slot J."/>
            <person name="Riley R."/>
            <person name="Boka B."/>
            <person name="Rigling D."/>
            <person name="Barry K."/>
            <person name="Lee J."/>
            <person name="Mihaltcheva S."/>
            <person name="LaButti K."/>
            <person name="Lipzen A."/>
            <person name="Waldron R."/>
            <person name="Moloney N.M."/>
            <person name="Sperisen C."/>
            <person name="Kredics L."/>
            <person name="Vagvoelgyi C."/>
            <person name="Patrignani A."/>
            <person name="Fitzpatrick D."/>
            <person name="Nagy I."/>
            <person name="Doyle S."/>
            <person name="Anderson J.B."/>
            <person name="Grigoriev I.V."/>
            <person name="Gueldener U."/>
            <person name="Muensterkoetter M."/>
            <person name="Nagy L.G."/>
        </authorList>
    </citation>
    <scope>NUCLEOTIDE SEQUENCE [LARGE SCALE GENOMIC DNA]</scope>
    <source>
        <strain evidence="3">28-4</strain>
    </source>
</reference>
<dbReference type="AlphaFoldDB" id="A0A2H3BZ26"/>
<evidence type="ECO:0008006" key="4">
    <source>
        <dbReference type="Google" id="ProtNLM"/>
    </source>
</evidence>
<evidence type="ECO:0000313" key="2">
    <source>
        <dbReference type="EMBL" id="PBK76111.1"/>
    </source>
</evidence>
<protein>
    <recommendedName>
        <fullName evidence="4">GDP-fucose protein O-fucosyltransferase</fullName>
    </recommendedName>
</protein>
<evidence type="ECO:0000256" key="1">
    <source>
        <dbReference type="SAM" id="Phobius"/>
    </source>
</evidence>
<accession>A0A2H3BZ26</accession>
<keyword evidence="1" id="KW-0812">Transmembrane</keyword>
<name>A0A2H3BZ26_9AGAR</name>
<gene>
    <name evidence="2" type="ORF">ARMSODRAFT_928467</name>
</gene>
<proteinExistence type="predicted"/>
<dbReference type="Proteomes" id="UP000218334">
    <property type="component" value="Unassembled WGS sequence"/>
</dbReference>
<dbReference type="Gene3D" id="3.40.50.11350">
    <property type="match status" value="1"/>
</dbReference>
<feature type="transmembrane region" description="Helical" evidence="1">
    <location>
        <begin position="50"/>
        <end position="72"/>
    </location>
</feature>
<keyword evidence="1" id="KW-1133">Transmembrane helix</keyword>
<evidence type="ECO:0000313" key="3">
    <source>
        <dbReference type="Proteomes" id="UP000218334"/>
    </source>
</evidence>